<keyword evidence="8 12" id="KW-1133">Transmembrane helix</keyword>
<dbReference type="GeneID" id="36562705"/>
<dbReference type="CDD" id="cd03499">
    <property type="entry name" value="SQR_TypeC_SdhC"/>
    <property type="match status" value="1"/>
</dbReference>
<protein>
    <submittedName>
        <fullName evidence="13">Cytochrome b560 subunit of succinate dehydrogenase</fullName>
    </submittedName>
</protein>
<dbReference type="Proteomes" id="UP000234275">
    <property type="component" value="Unassembled WGS sequence"/>
</dbReference>
<keyword evidence="4 12" id="KW-0812">Transmembrane</keyword>
<feature type="transmembrane region" description="Helical" evidence="12">
    <location>
        <begin position="85"/>
        <end position="108"/>
    </location>
</feature>
<evidence type="ECO:0000256" key="3">
    <source>
        <dbReference type="ARBA" id="ARBA00022617"/>
    </source>
</evidence>
<dbReference type="VEuPathDB" id="FungiDB:P170DRAFT_512586"/>
<keyword evidence="11 12" id="KW-0472">Membrane</keyword>
<dbReference type="InterPro" id="IPR014314">
    <property type="entry name" value="Succ_DH_cytb556"/>
</dbReference>
<keyword evidence="9" id="KW-0408">Iron</keyword>
<dbReference type="GO" id="GO:0006121">
    <property type="term" value="P:mitochondrial electron transport, succinate to ubiquinone"/>
    <property type="evidence" value="ECO:0007669"/>
    <property type="project" value="TreeGrafter"/>
</dbReference>
<dbReference type="Gene3D" id="1.20.1300.10">
    <property type="entry name" value="Fumarate reductase/succinate dehydrogenase, transmembrane subunit"/>
    <property type="match status" value="1"/>
</dbReference>
<keyword evidence="10" id="KW-0496">Mitochondrion</keyword>
<keyword evidence="5" id="KW-0479">Metal-binding</keyword>
<evidence type="ECO:0000256" key="11">
    <source>
        <dbReference type="ARBA" id="ARBA00023136"/>
    </source>
</evidence>
<keyword evidence="6" id="KW-0999">Mitochondrion inner membrane</keyword>
<evidence type="ECO:0000256" key="9">
    <source>
        <dbReference type="ARBA" id="ARBA00023004"/>
    </source>
</evidence>
<dbReference type="GO" id="GO:0006099">
    <property type="term" value="P:tricarboxylic acid cycle"/>
    <property type="evidence" value="ECO:0007669"/>
    <property type="project" value="InterPro"/>
</dbReference>
<evidence type="ECO:0000256" key="6">
    <source>
        <dbReference type="ARBA" id="ARBA00022792"/>
    </source>
</evidence>
<reference evidence="13 14" key="1">
    <citation type="submission" date="2016-12" db="EMBL/GenBank/DDBJ databases">
        <title>The genomes of Aspergillus section Nigri reveals drivers in fungal speciation.</title>
        <authorList>
            <consortium name="DOE Joint Genome Institute"/>
            <person name="Vesth T.C."/>
            <person name="Nybo J."/>
            <person name="Theobald S."/>
            <person name="Brandl J."/>
            <person name="Frisvad J.C."/>
            <person name="Nielsen K.F."/>
            <person name="Lyhne E.K."/>
            <person name="Kogle M.E."/>
            <person name="Kuo A."/>
            <person name="Riley R."/>
            <person name="Clum A."/>
            <person name="Nolan M."/>
            <person name="Lipzen A."/>
            <person name="Salamov A."/>
            <person name="Henrissat B."/>
            <person name="Wiebenga A."/>
            <person name="De Vries R.P."/>
            <person name="Grigoriev I.V."/>
            <person name="Mortensen U.H."/>
            <person name="Andersen M.R."/>
            <person name="Baker S.E."/>
        </authorList>
    </citation>
    <scope>NUCLEOTIDE SEQUENCE [LARGE SCALE GENOMIC DNA]</scope>
    <source>
        <strain evidence="13 14">IBT 23096</strain>
    </source>
</reference>
<evidence type="ECO:0000256" key="5">
    <source>
        <dbReference type="ARBA" id="ARBA00022723"/>
    </source>
</evidence>
<evidence type="ECO:0000256" key="10">
    <source>
        <dbReference type="ARBA" id="ARBA00023128"/>
    </source>
</evidence>
<dbReference type="GO" id="GO:0009055">
    <property type="term" value="F:electron transfer activity"/>
    <property type="evidence" value="ECO:0007669"/>
    <property type="project" value="InterPro"/>
</dbReference>
<gene>
    <name evidence="13" type="ORF">P170DRAFT_512586</name>
</gene>
<dbReference type="EMBL" id="MSFO01000007">
    <property type="protein sequence ID" value="PLB45985.1"/>
    <property type="molecule type" value="Genomic_DNA"/>
</dbReference>
<dbReference type="InterPro" id="IPR034804">
    <property type="entry name" value="SQR/QFR_C/D"/>
</dbReference>
<proteinExistence type="inferred from homology"/>
<comment type="subcellular location">
    <subcellularLocation>
        <location evidence="1">Mitochondrion inner membrane</location>
        <topology evidence="1">Multi-pass membrane protein</topology>
    </subcellularLocation>
</comment>
<dbReference type="FunFam" id="1.20.1300.10:FF:000008">
    <property type="entry name" value="Succinate dehydrogenase cytochrome b560 subunit"/>
    <property type="match status" value="1"/>
</dbReference>
<dbReference type="InterPro" id="IPR018495">
    <property type="entry name" value="Succ_DH_cyt_bsu_CS"/>
</dbReference>
<evidence type="ECO:0000256" key="1">
    <source>
        <dbReference type="ARBA" id="ARBA00004448"/>
    </source>
</evidence>
<keyword evidence="3" id="KW-0349">Heme</keyword>
<dbReference type="NCBIfam" id="TIGR02970">
    <property type="entry name" value="succ_dehyd_cytB"/>
    <property type="match status" value="1"/>
</dbReference>
<comment type="caution">
    <text evidence="13">The sequence shown here is derived from an EMBL/GenBank/DDBJ whole genome shotgun (WGS) entry which is preliminary data.</text>
</comment>
<keyword evidence="14" id="KW-1185">Reference proteome</keyword>
<sequence>MFSQKVAQQSLRRLAVQQPYAMRWSMMNSASPAAIALGKNIQTRHAASTTNTSDPTKILEQQRLNRPVAPHLTIYRPQITWYASAFNRVTGVALSGGLYLFATAYLAAPLLGWHLESPSLVAAFAALPIAAKVALKGTVAFPFAFHCMNGVRHLVWDLGRGITNQQVIRSGWTVVGLSVASALFLAFY</sequence>
<dbReference type="OrthoDB" id="588261at2759"/>
<feature type="transmembrane region" description="Helical" evidence="12">
    <location>
        <begin position="166"/>
        <end position="187"/>
    </location>
</feature>
<evidence type="ECO:0000256" key="2">
    <source>
        <dbReference type="ARBA" id="ARBA00007244"/>
    </source>
</evidence>
<dbReference type="PANTHER" id="PTHR10978">
    <property type="entry name" value="SUCCINATE DEHYDROGENASE CYTOCHROME B560 SUBUNIT"/>
    <property type="match status" value="1"/>
</dbReference>
<evidence type="ECO:0000256" key="8">
    <source>
        <dbReference type="ARBA" id="ARBA00022989"/>
    </source>
</evidence>
<dbReference type="RefSeq" id="XP_024701287.1">
    <property type="nucleotide sequence ID" value="XM_024854999.1"/>
</dbReference>
<dbReference type="GO" id="GO:0005743">
    <property type="term" value="C:mitochondrial inner membrane"/>
    <property type="evidence" value="ECO:0007669"/>
    <property type="project" value="UniProtKB-SubCell"/>
</dbReference>
<dbReference type="STRING" id="1392250.A0A2I2FZC9"/>
<evidence type="ECO:0000313" key="13">
    <source>
        <dbReference type="EMBL" id="PLB45985.1"/>
    </source>
</evidence>
<evidence type="ECO:0000256" key="12">
    <source>
        <dbReference type="SAM" id="Phobius"/>
    </source>
</evidence>
<keyword evidence="7" id="KW-0809">Transit peptide</keyword>
<dbReference type="SUPFAM" id="SSF81343">
    <property type="entry name" value="Fumarate reductase respiratory complex transmembrane subunits"/>
    <property type="match status" value="1"/>
</dbReference>
<dbReference type="GO" id="GO:0046872">
    <property type="term" value="F:metal ion binding"/>
    <property type="evidence" value="ECO:0007669"/>
    <property type="project" value="UniProtKB-KW"/>
</dbReference>
<accession>A0A2I2FZC9</accession>
<feature type="transmembrane region" description="Helical" evidence="12">
    <location>
        <begin position="120"/>
        <end position="145"/>
    </location>
</feature>
<dbReference type="AlphaFoldDB" id="A0A2I2FZC9"/>
<comment type="similarity">
    <text evidence="2">Belongs to the cytochrome b560 family.</text>
</comment>
<dbReference type="PANTHER" id="PTHR10978:SF5">
    <property type="entry name" value="SUCCINATE DEHYDROGENASE CYTOCHROME B560 SUBUNIT, MITOCHONDRIAL"/>
    <property type="match status" value="1"/>
</dbReference>
<organism evidence="13 14">
    <name type="scientific">Aspergillus steynii IBT 23096</name>
    <dbReference type="NCBI Taxonomy" id="1392250"/>
    <lineage>
        <taxon>Eukaryota</taxon>
        <taxon>Fungi</taxon>
        <taxon>Dikarya</taxon>
        <taxon>Ascomycota</taxon>
        <taxon>Pezizomycotina</taxon>
        <taxon>Eurotiomycetes</taxon>
        <taxon>Eurotiomycetidae</taxon>
        <taxon>Eurotiales</taxon>
        <taxon>Aspergillaceae</taxon>
        <taxon>Aspergillus</taxon>
        <taxon>Aspergillus subgen. Circumdati</taxon>
    </lineage>
</organism>
<dbReference type="Pfam" id="PF01127">
    <property type="entry name" value="Sdh_cyt"/>
    <property type="match status" value="1"/>
</dbReference>
<evidence type="ECO:0000256" key="7">
    <source>
        <dbReference type="ARBA" id="ARBA00022946"/>
    </source>
</evidence>
<evidence type="ECO:0000313" key="14">
    <source>
        <dbReference type="Proteomes" id="UP000234275"/>
    </source>
</evidence>
<dbReference type="InterPro" id="IPR000701">
    <property type="entry name" value="SuccDH_FuR_B_TM-su"/>
</dbReference>
<name>A0A2I2FZC9_9EURO</name>
<dbReference type="PROSITE" id="PS01001">
    <property type="entry name" value="SDH_CYT_2"/>
    <property type="match status" value="1"/>
</dbReference>
<evidence type="ECO:0000256" key="4">
    <source>
        <dbReference type="ARBA" id="ARBA00022692"/>
    </source>
</evidence>